<sequence length="640" mass="74763">MAKPRTFLDIPPKARKLIYEYAGLTGRTIDLNYSNLVLYPQNEYPDSLWSQRIGCFHHSHLTIKRCEDYTTLEPYWECNRKRTDLIPIHNYFYHCEHYDCASFEDPPYSLLLASKSIFTEVFQTIYERNTFRICRSSPEGFSPLFNELGHAALQELSNLTIRLDGEPPETIVLGVDWARLEQLLPIKLHSRYGKAALSDWQNLVRRLSRCVRPNRLTLRLIAKAPDVKTAEALLEPLNQLPTLKECCIWLNQDPIEGFLDLIQKTVQRLTTRPPSDPKMPFRYLDLPQELRFRILEYTDLVSDADVEWKPSLSNVDPIPALDCSCIDELGRDTFELVGHLEGCTTKYLNDPSKYLGSPEEDFFKGIHCRYDPRCCERAYDGICDCLFNCGHAAYSSSHGKVARVHPLFLVSRQVKDDALPIFFQQNRFVVSPLGIVTPRWASPDGSHIYRIVIPMPRLELSLLLSSLSRDALRHLRWLEWVIPQFENYQQAPKSAWPDYLDTIDMMVHAMHLPKLTLVLNLRASQHEYDRTRPSWPVRYNKDGTMYDRIVGPLCRLRGLKDCFIYLRRVYKKGSENFYHSGTDADFYAFDNDEMRYEKLIMGQDYDSAKRGKPWMERSERKANWLTAPLNSYCDFEQWQY</sequence>
<evidence type="ECO:0000313" key="1">
    <source>
        <dbReference type="EMBL" id="KAF2465008.1"/>
    </source>
</evidence>
<keyword evidence="2" id="KW-1185">Reference proteome</keyword>
<dbReference type="Proteomes" id="UP000799755">
    <property type="component" value="Unassembled WGS sequence"/>
</dbReference>
<dbReference type="EMBL" id="MU003532">
    <property type="protein sequence ID" value="KAF2465008.1"/>
    <property type="molecule type" value="Genomic_DNA"/>
</dbReference>
<reference evidence="1" key="1">
    <citation type="journal article" date="2020" name="Stud. Mycol.">
        <title>101 Dothideomycetes genomes: a test case for predicting lifestyles and emergence of pathogens.</title>
        <authorList>
            <person name="Haridas S."/>
            <person name="Albert R."/>
            <person name="Binder M."/>
            <person name="Bloem J."/>
            <person name="Labutti K."/>
            <person name="Salamov A."/>
            <person name="Andreopoulos B."/>
            <person name="Baker S."/>
            <person name="Barry K."/>
            <person name="Bills G."/>
            <person name="Bluhm B."/>
            <person name="Cannon C."/>
            <person name="Castanera R."/>
            <person name="Culley D."/>
            <person name="Daum C."/>
            <person name="Ezra D."/>
            <person name="Gonzalez J."/>
            <person name="Henrissat B."/>
            <person name="Kuo A."/>
            <person name="Liang C."/>
            <person name="Lipzen A."/>
            <person name="Lutzoni F."/>
            <person name="Magnuson J."/>
            <person name="Mondo S."/>
            <person name="Nolan M."/>
            <person name="Ohm R."/>
            <person name="Pangilinan J."/>
            <person name="Park H.-J."/>
            <person name="Ramirez L."/>
            <person name="Alfaro M."/>
            <person name="Sun H."/>
            <person name="Tritt A."/>
            <person name="Yoshinaga Y."/>
            <person name="Zwiers L.-H."/>
            <person name="Turgeon B."/>
            <person name="Goodwin S."/>
            <person name="Spatafora J."/>
            <person name="Crous P."/>
            <person name="Grigoriev I."/>
        </authorList>
    </citation>
    <scope>NUCLEOTIDE SEQUENCE</scope>
    <source>
        <strain evidence="1">ATCC 200398</strain>
    </source>
</reference>
<evidence type="ECO:0000313" key="2">
    <source>
        <dbReference type="Proteomes" id="UP000799755"/>
    </source>
</evidence>
<comment type="caution">
    <text evidence="1">The sequence shown here is derived from an EMBL/GenBank/DDBJ whole genome shotgun (WGS) entry which is preliminary data.</text>
</comment>
<gene>
    <name evidence="1" type="ORF">BDR25DRAFT_306872</name>
</gene>
<organism evidence="1 2">
    <name type="scientific">Lindgomyces ingoldianus</name>
    <dbReference type="NCBI Taxonomy" id="673940"/>
    <lineage>
        <taxon>Eukaryota</taxon>
        <taxon>Fungi</taxon>
        <taxon>Dikarya</taxon>
        <taxon>Ascomycota</taxon>
        <taxon>Pezizomycotina</taxon>
        <taxon>Dothideomycetes</taxon>
        <taxon>Pleosporomycetidae</taxon>
        <taxon>Pleosporales</taxon>
        <taxon>Lindgomycetaceae</taxon>
        <taxon>Lindgomyces</taxon>
    </lineage>
</organism>
<name>A0ACB6QEG5_9PLEO</name>
<feature type="non-terminal residue" evidence="1">
    <location>
        <position position="1"/>
    </location>
</feature>
<accession>A0ACB6QEG5</accession>
<proteinExistence type="predicted"/>
<protein>
    <submittedName>
        <fullName evidence="1">Uncharacterized protein</fullName>
    </submittedName>
</protein>